<dbReference type="GO" id="GO:0016853">
    <property type="term" value="F:isomerase activity"/>
    <property type="evidence" value="ECO:0007669"/>
    <property type="project" value="UniProtKB-KW"/>
</dbReference>
<comment type="similarity">
    <text evidence="4">Belongs to the DXR family.</text>
</comment>
<dbReference type="InterPro" id="IPR036169">
    <property type="entry name" value="DXPR_C_sf"/>
</dbReference>
<dbReference type="GO" id="GO:0070402">
    <property type="term" value="F:NADPH binding"/>
    <property type="evidence" value="ECO:0007669"/>
    <property type="project" value="InterPro"/>
</dbReference>
<dbReference type="SUPFAM" id="SSF69055">
    <property type="entry name" value="1-deoxy-D-xylulose-5-phosphate reductoisomerase, C-terminal domain"/>
    <property type="match status" value="1"/>
</dbReference>
<dbReference type="SUPFAM" id="SSF55347">
    <property type="entry name" value="Glyceraldehyde-3-phosphate dehydrogenase-like, C-terminal domain"/>
    <property type="match status" value="1"/>
</dbReference>
<evidence type="ECO:0000313" key="15">
    <source>
        <dbReference type="EMBL" id="VAV93500.1"/>
    </source>
</evidence>
<dbReference type="Gene3D" id="1.10.1740.10">
    <property type="match status" value="1"/>
</dbReference>
<organism evidence="15">
    <name type="scientific">hydrothermal vent metagenome</name>
    <dbReference type="NCBI Taxonomy" id="652676"/>
    <lineage>
        <taxon>unclassified sequences</taxon>
        <taxon>metagenomes</taxon>
        <taxon>ecological metagenomes</taxon>
    </lineage>
</organism>
<reference evidence="15" key="1">
    <citation type="submission" date="2018-06" db="EMBL/GenBank/DDBJ databases">
        <authorList>
            <person name="Zhirakovskaya E."/>
        </authorList>
    </citation>
    <scope>NUCLEOTIDE SEQUENCE</scope>
</reference>
<dbReference type="PROSITE" id="PS51257">
    <property type="entry name" value="PROKAR_LIPOPROTEIN"/>
    <property type="match status" value="1"/>
</dbReference>
<comment type="cofactor">
    <cofactor evidence="2">
        <name>Mg(2+)</name>
        <dbReference type="ChEBI" id="CHEBI:18420"/>
    </cofactor>
</comment>
<sequence>MSKLQIKKVTVLGATGSVGCTTLDILRDQRAMAGRDSVQVIALTANQNWKKLAEQALEFAPEYVALADAEFADDLRDALCGSKIEVGCGPQSLLTAAAMDANWVMAAITGAAGLPSILVAAKRGCILALANKESLICSGALLKNTCAQNGTTLLPVDSEHNAIFQVFNPAMKSMVERVILTASGGPFRQWSAKDIANATPKQAIAHPVWSMGAKISVDSASLMNKGLELIEARHLFDVSPDQLEVLVHPQSVVHGLVEYKDGSMLAQLGPPDMRVPIASAWGWPARIQTNGKKLSLSDIGRLDFEEPDIDRFPALKLARNAMNTGGNACNALSAANEIAVASFLQGQIGFSKICEVVEFVIESGDDSGSNWSGEPGGFEQVFDIDHRARLAAQTKIQAL</sequence>
<protein>
    <recommendedName>
        <fullName evidence="5">1-deoxy-D-xylulose-5-phosphate reductoisomerase</fullName>
        <ecNumber evidence="5">1.1.1.267</ecNumber>
    </recommendedName>
</protein>
<evidence type="ECO:0000256" key="9">
    <source>
        <dbReference type="ARBA" id="ARBA00023211"/>
    </source>
</evidence>
<keyword evidence="10" id="KW-0414">Isoprene biosynthesis</keyword>
<dbReference type="Pfam" id="PF08436">
    <property type="entry name" value="DXP_redisom_C"/>
    <property type="match status" value="1"/>
</dbReference>
<comment type="catalytic activity">
    <reaction evidence="11">
        <text>2-C-methyl-D-erythritol 4-phosphate + NADP(+) = 1-deoxy-D-xylulose 5-phosphate + NADPH + H(+)</text>
        <dbReference type="Rhea" id="RHEA:13717"/>
        <dbReference type="ChEBI" id="CHEBI:15378"/>
        <dbReference type="ChEBI" id="CHEBI:57783"/>
        <dbReference type="ChEBI" id="CHEBI:57792"/>
        <dbReference type="ChEBI" id="CHEBI:58262"/>
        <dbReference type="ChEBI" id="CHEBI:58349"/>
        <dbReference type="EC" id="1.1.1.267"/>
    </reaction>
    <physiologicalReaction direction="right-to-left" evidence="11">
        <dbReference type="Rhea" id="RHEA:13719"/>
    </physiologicalReaction>
</comment>
<feature type="domain" description="1-deoxy-D-xylulose 5-phosphate reductoisomerase C-terminal" evidence="13">
    <location>
        <begin position="153"/>
        <end position="236"/>
    </location>
</feature>
<dbReference type="InterPro" id="IPR026877">
    <property type="entry name" value="DXPR_C"/>
</dbReference>
<proteinExistence type="inferred from homology"/>
<accession>A0A3B0RK28</accession>
<evidence type="ECO:0000259" key="13">
    <source>
        <dbReference type="Pfam" id="PF08436"/>
    </source>
</evidence>
<dbReference type="SUPFAM" id="SSF51735">
    <property type="entry name" value="NAD(P)-binding Rossmann-fold domains"/>
    <property type="match status" value="1"/>
</dbReference>
<evidence type="ECO:0000256" key="4">
    <source>
        <dbReference type="ARBA" id="ARBA00006825"/>
    </source>
</evidence>
<dbReference type="UniPathway" id="UPA00056">
    <property type="reaction ID" value="UER00092"/>
</dbReference>
<evidence type="ECO:0000256" key="3">
    <source>
        <dbReference type="ARBA" id="ARBA00005094"/>
    </source>
</evidence>
<keyword evidence="8 15" id="KW-0560">Oxidoreductase</keyword>
<dbReference type="EC" id="1.1.1.267" evidence="5"/>
<dbReference type="InterPro" id="IPR013644">
    <property type="entry name" value="DXP_reductoisomerase_C"/>
</dbReference>
<name>A0A3B0RK28_9ZZZZ</name>
<evidence type="ECO:0000256" key="8">
    <source>
        <dbReference type="ARBA" id="ARBA00023002"/>
    </source>
</evidence>
<dbReference type="HAMAP" id="MF_00183">
    <property type="entry name" value="DXP_reductoisom"/>
    <property type="match status" value="1"/>
</dbReference>
<dbReference type="Pfam" id="PF02670">
    <property type="entry name" value="DXP_reductoisom"/>
    <property type="match status" value="1"/>
</dbReference>
<feature type="domain" description="1-deoxy-D-xylulose 5-phosphate reductoisomerase N-terminal" evidence="12">
    <location>
        <begin position="9"/>
        <end position="139"/>
    </location>
</feature>
<dbReference type="GO" id="GO:0030604">
    <property type="term" value="F:1-deoxy-D-xylulose-5-phosphate reductoisomerase activity"/>
    <property type="evidence" value="ECO:0007669"/>
    <property type="project" value="UniProtKB-EC"/>
</dbReference>
<dbReference type="PANTHER" id="PTHR30525">
    <property type="entry name" value="1-DEOXY-D-XYLULOSE 5-PHOSPHATE REDUCTOISOMERASE"/>
    <property type="match status" value="1"/>
</dbReference>
<evidence type="ECO:0000256" key="10">
    <source>
        <dbReference type="ARBA" id="ARBA00023229"/>
    </source>
</evidence>
<dbReference type="FunFam" id="3.40.50.720:FF:000045">
    <property type="entry name" value="1-deoxy-D-xylulose 5-phosphate reductoisomerase"/>
    <property type="match status" value="1"/>
</dbReference>
<dbReference type="InterPro" id="IPR036291">
    <property type="entry name" value="NAD(P)-bd_dom_sf"/>
</dbReference>
<evidence type="ECO:0000256" key="1">
    <source>
        <dbReference type="ARBA" id="ARBA00001936"/>
    </source>
</evidence>
<dbReference type="GO" id="GO:0051484">
    <property type="term" value="P:isopentenyl diphosphate biosynthetic process, methylerythritol 4-phosphate pathway involved in terpenoid biosynthetic process"/>
    <property type="evidence" value="ECO:0007669"/>
    <property type="project" value="TreeGrafter"/>
</dbReference>
<dbReference type="Gene3D" id="3.40.50.720">
    <property type="entry name" value="NAD(P)-binding Rossmann-like Domain"/>
    <property type="match status" value="1"/>
</dbReference>
<dbReference type="PIRSF" id="PIRSF006205">
    <property type="entry name" value="Dxp_reductismrs"/>
    <property type="match status" value="1"/>
</dbReference>
<dbReference type="InterPro" id="IPR003821">
    <property type="entry name" value="DXP_reductoisomerase"/>
</dbReference>
<dbReference type="PANTHER" id="PTHR30525:SF0">
    <property type="entry name" value="1-DEOXY-D-XYLULOSE 5-PHOSPHATE REDUCTOISOMERASE, CHLOROPLASTIC"/>
    <property type="match status" value="1"/>
</dbReference>
<keyword evidence="6" id="KW-0479">Metal-binding</keyword>
<dbReference type="EMBL" id="UOEE01000167">
    <property type="protein sequence ID" value="VAV93500.1"/>
    <property type="molecule type" value="Genomic_DNA"/>
</dbReference>
<evidence type="ECO:0000256" key="6">
    <source>
        <dbReference type="ARBA" id="ARBA00022723"/>
    </source>
</evidence>
<evidence type="ECO:0000256" key="2">
    <source>
        <dbReference type="ARBA" id="ARBA00001946"/>
    </source>
</evidence>
<gene>
    <name evidence="15" type="ORF">MNBD_ALPHA06-2259</name>
</gene>
<dbReference type="AlphaFoldDB" id="A0A3B0RK28"/>
<dbReference type="GO" id="GO:0030145">
    <property type="term" value="F:manganese ion binding"/>
    <property type="evidence" value="ECO:0007669"/>
    <property type="project" value="TreeGrafter"/>
</dbReference>
<dbReference type="Pfam" id="PF13288">
    <property type="entry name" value="DXPR_C"/>
    <property type="match status" value="1"/>
</dbReference>
<evidence type="ECO:0000259" key="12">
    <source>
        <dbReference type="Pfam" id="PF02670"/>
    </source>
</evidence>
<comment type="pathway">
    <text evidence="3">Isoprenoid biosynthesis; isopentenyl diphosphate biosynthesis via DXP pathway; isopentenyl diphosphate from 1-deoxy-D-xylulose 5-phosphate: step 1/6.</text>
</comment>
<comment type="cofactor">
    <cofactor evidence="1">
        <name>Mn(2+)</name>
        <dbReference type="ChEBI" id="CHEBI:29035"/>
    </cofactor>
</comment>
<evidence type="ECO:0000256" key="5">
    <source>
        <dbReference type="ARBA" id="ARBA00012366"/>
    </source>
</evidence>
<keyword evidence="15" id="KW-0413">Isomerase</keyword>
<evidence type="ECO:0000256" key="7">
    <source>
        <dbReference type="ARBA" id="ARBA00022857"/>
    </source>
</evidence>
<keyword evidence="9" id="KW-0464">Manganese</keyword>
<dbReference type="NCBIfam" id="TIGR00243">
    <property type="entry name" value="Dxr"/>
    <property type="match status" value="1"/>
</dbReference>
<feature type="domain" description="DXP reductoisomerase C-terminal" evidence="14">
    <location>
        <begin position="268"/>
        <end position="389"/>
    </location>
</feature>
<evidence type="ECO:0000256" key="11">
    <source>
        <dbReference type="ARBA" id="ARBA00048543"/>
    </source>
</evidence>
<keyword evidence="7" id="KW-0521">NADP</keyword>
<evidence type="ECO:0000259" key="14">
    <source>
        <dbReference type="Pfam" id="PF13288"/>
    </source>
</evidence>
<dbReference type="InterPro" id="IPR013512">
    <property type="entry name" value="DXP_reductoisomerase_N"/>
</dbReference>